<dbReference type="PRINTS" id="PR00035">
    <property type="entry name" value="HTHGNTR"/>
</dbReference>
<dbReference type="Pfam" id="PF00392">
    <property type="entry name" value="GntR"/>
    <property type="match status" value="1"/>
</dbReference>
<dbReference type="AlphaFoldDB" id="A0A368Z5N3"/>
<dbReference type="InterPro" id="IPR011711">
    <property type="entry name" value="GntR_C"/>
</dbReference>
<feature type="compositionally biased region" description="Basic and acidic residues" evidence="4">
    <location>
        <begin position="232"/>
        <end position="241"/>
    </location>
</feature>
<dbReference type="Proteomes" id="UP000253324">
    <property type="component" value="Unassembled WGS sequence"/>
</dbReference>
<gene>
    <name evidence="6" type="ORF">C7476_10139</name>
</gene>
<dbReference type="PANTHER" id="PTHR43537:SF5">
    <property type="entry name" value="UXU OPERON TRANSCRIPTIONAL REGULATOR"/>
    <property type="match status" value="1"/>
</dbReference>
<dbReference type="GO" id="GO:0003677">
    <property type="term" value="F:DNA binding"/>
    <property type="evidence" value="ECO:0007669"/>
    <property type="project" value="UniProtKB-KW"/>
</dbReference>
<dbReference type="InterPro" id="IPR036388">
    <property type="entry name" value="WH-like_DNA-bd_sf"/>
</dbReference>
<dbReference type="SMART" id="SM00895">
    <property type="entry name" value="FCD"/>
    <property type="match status" value="1"/>
</dbReference>
<evidence type="ECO:0000313" key="7">
    <source>
        <dbReference type="Proteomes" id="UP000253324"/>
    </source>
</evidence>
<evidence type="ECO:0000256" key="4">
    <source>
        <dbReference type="SAM" id="MobiDB-lite"/>
    </source>
</evidence>
<reference evidence="6 7" key="1">
    <citation type="submission" date="2018-07" db="EMBL/GenBank/DDBJ databases">
        <title>Genomic Encyclopedia of Type Strains, Phase III (KMG-III): the genomes of soil and plant-associated and newly described type strains.</title>
        <authorList>
            <person name="Whitman W."/>
        </authorList>
    </citation>
    <scope>NUCLEOTIDE SEQUENCE [LARGE SCALE GENOMIC DNA]</scope>
    <source>
        <strain evidence="6 7">31-25a</strain>
    </source>
</reference>
<dbReference type="InterPro" id="IPR008920">
    <property type="entry name" value="TF_FadR/GntR_C"/>
</dbReference>
<evidence type="ECO:0000256" key="3">
    <source>
        <dbReference type="ARBA" id="ARBA00023163"/>
    </source>
</evidence>
<dbReference type="OrthoDB" id="9812645at2"/>
<evidence type="ECO:0000259" key="5">
    <source>
        <dbReference type="PROSITE" id="PS50949"/>
    </source>
</evidence>
<dbReference type="Gene3D" id="1.10.10.10">
    <property type="entry name" value="Winged helix-like DNA-binding domain superfamily/Winged helix DNA-binding domain"/>
    <property type="match status" value="1"/>
</dbReference>
<keyword evidence="1" id="KW-0805">Transcription regulation</keyword>
<evidence type="ECO:0000256" key="2">
    <source>
        <dbReference type="ARBA" id="ARBA00023125"/>
    </source>
</evidence>
<dbReference type="SUPFAM" id="SSF46785">
    <property type="entry name" value="Winged helix' DNA-binding domain"/>
    <property type="match status" value="1"/>
</dbReference>
<feature type="domain" description="HTH gntR-type" evidence="5">
    <location>
        <begin position="8"/>
        <end position="76"/>
    </location>
</feature>
<dbReference type="PROSITE" id="PS50949">
    <property type="entry name" value="HTH_GNTR"/>
    <property type="match status" value="1"/>
</dbReference>
<dbReference type="Pfam" id="PF07729">
    <property type="entry name" value="FCD"/>
    <property type="match status" value="1"/>
</dbReference>
<comment type="caution">
    <text evidence="6">The sequence shown here is derived from an EMBL/GenBank/DDBJ whole genome shotgun (WGS) entry which is preliminary data.</text>
</comment>
<dbReference type="GO" id="GO:0003700">
    <property type="term" value="F:DNA-binding transcription factor activity"/>
    <property type="evidence" value="ECO:0007669"/>
    <property type="project" value="InterPro"/>
</dbReference>
<dbReference type="SUPFAM" id="SSF48008">
    <property type="entry name" value="GntR ligand-binding domain-like"/>
    <property type="match status" value="1"/>
</dbReference>
<sequence>MFAAIEPRRLYRQVADQIRTLIESGEFAVGERLPGERELAEKLGVSRPTIREALIALEVEGLVHIRMGSGIYVTRQQREKPASVQAEAENLEGPFELLRARALIECAIAEEAAKAITPAHVDALDDVLTKMASTFNDPRTSIALDRTFHTTIAGIIENAALNRFVGELFDQRMTPYFEKLASYFESPASWREAFEEHRAIRDAIASGDPAHAKSAMRHHLLQSQLRFSKSFDEELESEKGHPAGGRSRSTKI</sequence>
<dbReference type="SMART" id="SM00345">
    <property type="entry name" value="HTH_GNTR"/>
    <property type="match status" value="1"/>
</dbReference>
<keyword evidence="7" id="KW-1185">Reference proteome</keyword>
<name>A0A368Z5N3_9HYPH</name>
<dbReference type="EMBL" id="QPJM01000001">
    <property type="protein sequence ID" value="RCW87279.1"/>
    <property type="molecule type" value="Genomic_DNA"/>
</dbReference>
<accession>A0A368Z5N3</accession>
<feature type="region of interest" description="Disordered" evidence="4">
    <location>
        <begin position="232"/>
        <end position="252"/>
    </location>
</feature>
<evidence type="ECO:0000313" key="6">
    <source>
        <dbReference type="EMBL" id="RCW87279.1"/>
    </source>
</evidence>
<protein>
    <submittedName>
        <fullName evidence="6">GntR family transcriptional regulator</fullName>
    </submittedName>
</protein>
<dbReference type="Gene3D" id="1.20.120.530">
    <property type="entry name" value="GntR ligand-binding domain-like"/>
    <property type="match status" value="1"/>
</dbReference>
<dbReference type="PANTHER" id="PTHR43537">
    <property type="entry name" value="TRANSCRIPTIONAL REGULATOR, GNTR FAMILY"/>
    <property type="match status" value="1"/>
</dbReference>
<dbReference type="CDD" id="cd07377">
    <property type="entry name" value="WHTH_GntR"/>
    <property type="match status" value="1"/>
</dbReference>
<organism evidence="6 7">
    <name type="scientific">Phyllobacterium bourgognense</name>
    <dbReference type="NCBI Taxonomy" id="314236"/>
    <lineage>
        <taxon>Bacteria</taxon>
        <taxon>Pseudomonadati</taxon>
        <taxon>Pseudomonadota</taxon>
        <taxon>Alphaproteobacteria</taxon>
        <taxon>Hyphomicrobiales</taxon>
        <taxon>Phyllobacteriaceae</taxon>
        <taxon>Phyllobacterium</taxon>
    </lineage>
</organism>
<keyword evidence="2" id="KW-0238">DNA-binding</keyword>
<dbReference type="RefSeq" id="WP_114427919.1">
    <property type="nucleotide sequence ID" value="NZ_QPJM01000001.1"/>
</dbReference>
<keyword evidence="3" id="KW-0804">Transcription</keyword>
<dbReference type="InterPro" id="IPR036390">
    <property type="entry name" value="WH_DNA-bd_sf"/>
</dbReference>
<evidence type="ECO:0000256" key="1">
    <source>
        <dbReference type="ARBA" id="ARBA00023015"/>
    </source>
</evidence>
<proteinExistence type="predicted"/>
<dbReference type="InterPro" id="IPR000524">
    <property type="entry name" value="Tscrpt_reg_HTH_GntR"/>
</dbReference>